<dbReference type="EMBL" id="DSMR01000316">
    <property type="protein sequence ID" value="HET47375.1"/>
    <property type="molecule type" value="Genomic_DNA"/>
</dbReference>
<sequence length="116" mass="12614">MRVMGSGLPVSAPLAGAAAVVLLLTHRPRAALVLTLSFLTAIISGLWLEHVLWQVLQPGRPRLTRPLFWQAAGRMGFLAGAFAVLFVYRRQVELWAVALGLTLAVVGWTWAGVRSK</sequence>
<evidence type="ECO:0000256" key="6">
    <source>
        <dbReference type="SAM" id="Phobius"/>
    </source>
</evidence>
<keyword evidence="4 6" id="KW-1133">Transmembrane helix</keyword>
<dbReference type="EMBL" id="DSHW01000134">
    <property type="protein sequence ID" value="HEQ88125.1"/>
    <property type="molecule type" value="Genomic_DNA"/>
</dbReference>
<evidence type="ECO:0000256" key="5">
    <source>
        <dbReference type="ARBA" id="ARBA00023136"/>
    </source>
</evidence>
<comment type="caution">
    <text evidence="8">The sequence shown here is derived from an EMBL/GenBank/DDBJ whole genome shotgun (WGS) entry which is preliminary data.</text>
</comment>
<evidence type="ECO:0000313" key="8">
    <source>
        <dbReference type="EMBL" id="HET47375.1"/>
    </source>
</evidence>
<feature type="transmembrane region" description="Helical" evidence="6">
    <location>
        <begin position="68"/>
        <end position="87"/>
    </location>
</feature>
<keyword evidence="2" id="KW-1003">Cell membrane</keyword>
<keyword evidence="3 6" id="KW-0812">Transmembrane</keyword>
<organism evidence="8">
    <name type="scientific">Thermoanaerobaculum aquaticum</name>
    <dbReference type="NCBI Taxonomy" id="1312852"/>
    <lineage>
        <taxon>Bacteria</taxon>
        <taxon>Pseudomonadati</taxon>
        <taxon>Acidobacteriota</taxon>
        <taxon>Thermoanaerobaculia</taxon>
        <taxon>Thermoanaerobaculales</taxon>
        <taxon>Thermoanaerobaculaceae</taxon>
        <taxon>Thermoanaerobaculum</taxon>
    </lineage>
</organism>
<evidence type="ECO:0000256" key="3">
    <source>
        <dbReference type="ARBA" id="ARBA00022692"/>
    </source>
</evidence>
<evidence type="ECO:0000256" key="2">
    <source>
        <dbReference type="ARBA" id="ARBA00022475"/>
    </source>
</evidence>
<comment type="subcellular location">
    <subcellularLocation>
        <location evidence="1">Cell membrane</location>
        <topology evidence="1">Multi-pass membrane protein</topology>
    </subcellularLocation>
</comment>
<name>A0A7C2SM78_9BACT</name>
<dbReference type="InterPro" id="IPR005598">
    <property type="entry name" value="ATP_synth_I"/>
</dbReference>
<keyword evidence="5 6" id="KW-0472">Membrane</keyword>
<dbReference type="AlphaFoldDB" id="A0A7C2SM78"/>
<evidence type="ECO:0000256" key="1">
    <source>
        <dbReference type="ARBA" id="ARBA00004651"/>
    </source>
</evidence>
<gene>
    <name evidence="7" type="ORF">ENP06_01795</name>
    <name evidence="8" type="ORF">ENQ31_04360</name>
</gene>
<evidence type="ECO:0000313" key="7">
    <source>
        <dbReference type="EMBL" id="HEQ88125.1"/>
    </source>
</evidence>
<evidence type="ECO:0000256" key="4">
    <source>
        <dbReference type="ARBA" id="ARBA00022989"/>
    </source>
</evidence>
<dbReference type="Pfam" id="PF03899">
    <property type="entry name" value="ATP-synt_I"/>
    <property type="match status" value="1"/>
</dbReference>
<accession>A0A7C2SM78</accession>
<protein>
    <submittedName>
        <fullName evidence="8">Uncharacterized protein</fullName>
    </submittedName>
</protein>
<feature type="transmembrane region" description="Helical" evidence="6">
    <location>
        <begin position="31"/>
        <end position="48"/>
    </location>
</feature>
<feature type="transmembrane region" description="Helical" evidence="6">
    <location>
        <begin position="94"/>
        <end position="113"/>
    </location>
</feature>
<reference evidence="8" key="1">
    <citation type="journal article" date="2020" name="mSystems">
        <title>Genome- and Community-Level Interaction Insights into Carbon Utilization and Element Cycling Functions of Hydrothermarchaeota in Hydrothermal Sediment.</title>
        <authorList>
            <person name="Zhou Z."/>
            <person name="Liu Y."/>
            <person name="Xu W."/>
            <person name="Pan J."/>
            <person name="Luo Z.H."/>
            <person name="Li M."/>
        </authorList>
    </citation>
    <scope>NUCLEOTIDE SEQUENCE [LARGE SCALE GENOMIC DNA]</scope>
    <source>
        <strain evidence="7">SpSt-186</strain>
        <strain evidence="8">SpSt-299</strain>
    </source>
</reference>
<proteinExistence type="predicted"/>
<dbReference type="GO" id="GO:0005886">
    <property type="term" value="C:plasma membrane"/>
    <property type="evidence" value="ECO:0007669"/>
    <property type="project" value="UniProtKB-SubCell"/>
</dbReference>
<feature type="transmembrane region" description="Helical" evidence="6">
    <location>
        <begin position="6"/>
        <end position="24"/>
    </location>
</feature>